<evidence type="ECO:0000313" key="3">
    <source>
        <dbReference type="Proteomes" id="UP000663444"/>
    </source>
</evidence>
<feature type="transmembrane region" description="Helical" evidence="1">
    <location>
        <begin position="21"/>
        <end position="50"/>
    </location>
</feature>
<name>A0A974PVH4_9RHOO</name>
<organism evidence="2 3">
    <name type="scientific">Azospira restricta</name>
    <dbReference type="NCBI Taxonomy" id="404405"/>
    <lineage>
        <taxon>Bacteria</taxon>
        <taxon>Pseudomonadati</taxon>
        <taxon>Pseudomonadota</taxon>
        <taxon>Betaproteobacteria</taxon>
        <taxon>Rhodocyclales</taxon>
        <taxon>Rhodocyclaceae</taxon>
        <taxon>Azospira</taxon>
    </lineage>
</organism>
<sequence>MFKYKHGSRTGMTPLRRKWAIGSLVLAVVGAIALFPGGLALFLLPLLVWLTVPRQLALGPRYLVCGEAIVYYGNVDRIVLDPQAGKLTLVSAGDRRFTIERERFPTGARKSHKIAANKEAKFGKVAAKLIEKVRHASPAVEVSGA</sequence>
<dbReference type="Proteomes" id="UP000663444">
    <property type="component" value="Chromosome"/>
</dbReference>
<accession>A0A974PVH4</accession>
<reference evidence="2" key="1">
    <citation type="submission" date="2020-11" db="EMBL/GenBank/DDBJ databases">
        <title>Azospira restricta DSM 18626 genome sequence.</title>
        <authorList>
            <person name="Moe W.M."/>
        </authorList>
    </citation>
    <scope>NUCLEOTIDE SEQUENCE</scope>
    <source>
        <strain evidence="2">DSM 18626</strain>
    </source>
</reference>
<gene>
    <name evidence="2" type="ORF">IWH25_10370</name>
</gene>
<keyword evidence="1" id="KW-0812">Transmembrane</keyword>
<dbReference type="AlphaFoldDB" id="A0A974PVH4"/>
<proteinExistence type="predicted"/>
<keyword evidence="1" id="KW-0472">Membrane</keyword>
<keyword evidence="3" id="KW-1185">Reference proteome</keyword>
<evidence type="ECO:0008006" key="4">
    <source>
        <dbReference type="Google" id="ProtNLM"/>
    </source>
</evidence>
<evidence type="ECO:0000313" key="2">
    <source>
        <dbReference type="EMBL" id="QRJ62205.1"/>
    </source>
</evidence>
<dbReference type="RefSeq" id="WP_203385733.1">
    <property type="nucleotide sequence ID" value="NZ_CP064781.1"/>
</dbReference>
<evidence type="ECO:0000256" key="1">
    <source>
        <dbReference type="SAM" id="Phobius"/>
    </source>
</evidence>
<protein>
    <recommendedName>
        <fullName evidence="4">Transmembrane protein</fullName>
    </recommendedName>
</protein>
<keyword evidence="1" id="KW-1133">Transmembrane helix</keyword>
<dbReference type="KEGG" id="ares:IWH25_10370"/>
<dbReference type="EMBL" id="CP064781">
    <property type="protein sequence ID" value="QRJ62205.1"/>
    <property type="molecule type" value="Genomic_DNA"/>
</dbReference>